<dbReference type="AlphaFoldDB" id="A0A023G261"/>
<dbReference type="EMBL" id="GBBM01007671">
    <property type="protein sequence ID" value="JAC27747.1"/>
    <property type="molecule type" value="mRNA"/>
</dbReference>
<accession>A0A023G261</accession>
<organism evidence="1">
    <name type="scientific">Amblyomma triste</name>
    <name type="common">Neotropical tick</name>
    <dbReference type="NCBI Taxonomy" id="251400"/>
    <lineage>
        <taxon>Eukaryota</taxon>
        <taxon>Metazoa</taxon>
        <taxon>Ecdysozoa</taxon>
        <taxon>Arthropoda</taxon>
        <taxon>Chelicerata</taxon>
        <taxon>Arachnida</taxon>
        <taxon>Acari</taxon>
        <taxon>Parasitiformes</taxon>
        <taxon>Ixodida</taxon>
        <taxon>Ixodoidea</taxon>
        <taxon>Ixodidae</taxon>
        <taxon>Amblyomminae</taxon>
        <taxon>Amblyomma</taxon>
    </lineage>
</organism>
<reference evidence="1" key="1">
    <citation type="submission" date="2014-03" db="EMBL/GenBank/DDBJ databases">
        <title>The sialotranscriptome of Amblyomma triste, Amblyomma parvum and Amblyomma cajennense ticks, uncovered by 454-based RNA-seq.</title>
        <authorList>
            <person name="Garcia G.R."/>
            <person name="Gardinassi L.G."/>
            <person name="Ribeiro J.M."/>
            <person name="Anatriello E."/>
            <person name="Ferreira B.R."/>
            <person name="Moreira H.N."/>
            <person name="Mafra C."/>
            <person name="Olegario M.M."/>
            <person name="Szabo P.J."/>
            <person name="Miranda-Santos I.K."/>
            <person name="Maruyama S.R."/>
        </authorList>
    </citation>
    <scope>NUCLEOTIDE SEQUENCE</scope>
    <source>
        <strain evidence="1">Mato Grasso do Sul</strain>
        <tissue evidence="1">Salivary glands</tissue>
    </source>
</reference>
<proteinExistence type="evidence at transcript level"/>
<name>A0A023G261_AMBTT</name>
<evidence type="ECO:0000313" key="1">
    <source>
        <dbReference type="EMBL" id="JAC27747.1"/>
    </source>
</evidence>
<protein>
    <submittedName>
        <fullName evidence="1">Putative secreted protein</fullName>
    </submittedName>
</protein>
<sequence>MLLGFMVVLFLFFLCFLFFSLLFFLCIYGLSKAFFCSVHPLSWRNTLHHALVCVGKFSCVSSGFWQNHYYFSQNLCLHAAISYLFIATMPKPRGFNMSISPKTACIQLSLHISCRVQTTT</sequence>
<feature type="non-terminal residue" evidence="1">
    <location>
        <position position="120"/>
    </location>
</feature>